<feature type="domain" description="Glycosyl transferase family 1" evidence="3">
    <location>
        <begin position="579"/>
        <end position="753"/>
    </location>
</feature>
<dbReference type="AlphaFoldDB" id="A0A815BXQ2"/>
<dbReference type="Proteomes" id="UP000663855">
    <property type="component" value="Unassembled WGS sequence"/>
</dbReference>
<reference evidence="5" key="1">
    <citation type="submission" date="2021-02" db="EMBL/GenBank/DDBJ databases">
        <authorList>
            <person name="Nowell W R."/>
        </authorList>
    </citation>
    <scope>NUCLEOTIDE SEQUENCE</scope>
</reference>
<dbReference type="PANTHER" id="PTHR12526">
    <property type="entry name" value="GLYCOSYLTRANSFERASE"/>
    <property type="match status" value="1"/>
</dbReference>
<evidence type="ECO:0000256" key="2">
    <source>
        <dbReference type="SAM" id="Phobius"/>
    </source>
</evidence>
<keyword evidence="2" id="KW-0472">Membrane</keyword>
<dbReference type="EMBL" id="CAJNOV010007343">
    <property type="protein sequence ID" value="CAF1279158.1"/>
    <property type="molecule type" value="Genomic_DNA"/>
</dbReference>
<name>A0A815BXQ2_9BILA</name>
<dbReference type="Pfam" id="PF00534">
    <property type="entry name" value="Glycos_transf_1"/>
    <property type="match status" value="1"/>
</dbReference>
<dbReference type="GO" id="GO:0016757">
    <property type="term" value="F:glycosyltransferase activity"/>
    <property type="evidence" value="ECO:0007669"/>
    <property type="project" value="UniProtKB-KW"/>
</dbReference>
<proteinExistence type="predicted"/>
<comment type="caution">
    <text evidence="5">The sequence shown here is derived from an EMBL/GenBank/DDBJ whole genome shotgun (WGS) entry which is preliminary data.</text>
</comment>
<keyword evidence="1" id="KW-0328">Glycosyltransferase</keyword>
<evidence type="ECO:0000313" key="5">
    <source>
        <dbReference type="EMBL" id="CAF1279158.1"/>
    </source>
</evidence>
<gene>
    <name evidence="5" type="ORF">CJN711_LOCUS15887</name>
</gene>
<protein>
    <recommendedName>
        <fullName evidence="7">Glycosyltransferase</fullName>
    </recommendedName>
</protein>
<feature type="transmembrane region" description="Helical" evidence="2">
    <location>
        <begin position="42"/>
        <end position="68"/>
    </location>
</feature>
<dbReference type="PANTHER" id="PTHR12526:SF572">
    <property type="entry name" value="BLL5144 PROTEIN"/>
    <property type="match status" value="1"/>
</dbReference>
<evidence type="ECO:0000259" key="4">
    <source>
        <dbReference type="Pfam" id="PF13439"/>
    </source>
</evidence>
<keyword evidence="2" id="KW-0812">Transmembrane</keyword>
<evidence type="ECO:0000256" key="1">
    <source>
        <dbReference type="ARBA" id="ARBA00022676"/>
    </source>
</evidence>
<dbReference type="SUPFAM" id="SSF53756">
    <property type="entry name" value="UDP-Glycosyltransferase/glycogen phosphorylase"/>
    <property type="match status" value="1"/>
</dbReference>
<dbReference type="Gene3D" id="3.40.50.2000">
    <property type="entry name" value="Glycogen Phosphorylase B"/>
    <property type="match status" value="2"/>
</dbReference>
<keyword evidence="1" id="KW-0808">Transferase</keyword>
<sequence length="778" mass="85920">MMQQENTEAIAVQQMDETELIATDRSVTTEKANRFSSSITPIAALCCLGFVLLLIAAAIVLSLLPVYLTQRDITVAKSSETYTFDIQLGNGLALSVGEYNAEQRAVVQTALQNQLNSNPTTKTSTITVTSATGIASVKRRKRQSQTLATFVRVVAILEYLSSVRVRNVFISILNKFVLTTSEAQQIESLKTVTNNTVTNGTRILSRRSLYEGGAPAGIVYIDSHKIAAKKGNITSVSFYIDQTCALSTVEFGAFNLINRDLEHNLAQLFLTETSGSLKLGAIKEIKPYMHLITIQLCSGNATNNANTGNCQGTQFPILPHQYLGIRSDKCRLGYAPTPTDRVLATTWEPENGLDAFAKRYQQLNYLPSAYTILQSVTIDSLESNTKTSIEGQKSMINTIPRVLFLGTYPPRKCGLATFLADLTENYPGPYDVIAVDEPTVDESSRNYTDKVIFRLNQTNSDSYYTVGDIVNSGAYDVFNLQHEFGLFGGMYGEYVIKLLASIRKPVITTLHTIISKPNSFLMSVMRSICATSSRVVVLSNGGRQLLIDVYGVDEKKISVIRHGVPDSKFSHSLADAKVSLGFEENIPTMATFGLLHRDKYIQLPLQALQTVVKSIPNVMYLIIGQTHPLVQISEGNSYVHELEHNITALGLTKNVRFIDKYMNDDELTAYLGAVDIVLTPYNSVDQYVSGALSWAVGAGKCVISTPYPYAKELLDNGRGFLTPYNDAEHLSSLIIKLFQDTKVRDRARRNAYDFGRNMIWPIIGAKFEEISRDLISSA</sequence>
<dbReference type="InterPro" id="IPR001296">
    <property type="entry name" value="Glyco_trans_1"/>
</dbReference>
<feature type="domain" description="Glycosyltransferase subfamily 4-like N-terminal" evidence="4">
    <location>
        <begin position="500"/>
        <end position="566"/>
    </location>
</feature>
<evidence type="ECO:0008006" key="7">
    <source>
        <dbReference type="Google" id="ProtNLM"/>
    </source>
</evidence>
<organism evidence="5 6">
    <name type="scientific">Rotaria magnacalcarata</name>
    <dbReference type="NCBI Taxonomy" id="392030"/>
    <lineage>
        <taxon>Eukaryota</taxon>
        <taxon>Metazoa</taxon>
        <taxon>Spiralia</taxon>
        <taxon>Gnathifera</taxon>
        <taxon>Rotifera</taxon>
        <taxon>Eurotatoria</taxon>
        <taxon>Bdelloidea</taxon>
        <taxon>Philodinida</taxon>
        <taxon>Philodinidae</taxon>
        <taxon>Rotaria</taxon>
    </lineage>
</organism>
<accession>A0A815BXQ2</accession>
<evidence type="ECO:0000313" key="6">
    <source>
        <dbReference type="Proteomes" id="UP000663855"/>
    </source>
</evidence>
<evidence type="ECO:0000259" key="3">
    <source>
        <dbReference type="Pfam" id="PF00534"/>
    </source>
</evidence>
<dbReference type="Pfam" id="PF13439">
    <property type="entry name" value="Glyco_transf_4"/>
    <property type="match status" value="1"/>
</dbReference>
<dbReference type="CDD" id="cd03822">
    <property type="entry name" value="GT4_mannosyltransferase-like"/>
    <property type="match status" value="1"/>
</dbReference>
<dbReference type="InterPro" id="IPR028098">
    <property type="entry name" value="Glyco_trans_4-like_N"/>
</dbReference>
<keyword evidence="2" id="KW-1133">Transmembrane helix</keyword>